<evidence type="ECO:0000256" key="1">
    <source>
        <dbReference type="SAM" id="MobiDB-lite"/>
    </source>
</evidence>
<protein>
    <submittedName>
        <fullName evidence="2">Uncharacterized protein</fullName>
    </submittedName>
</protein>
<name>A0A5M3MP51_CONPW</name>
<feature type="region of interest" description="Disordered" evidence="1">
    <location>
        <begin position="367"/>
        <end position="440"/>
    </location>
</feature>
<dbReference type="KEGG" id="cput:CONPUDRAFT_165947"/>
<organism evidence="2 3">
    <name type="scientific">Coniophora puteana (strain RWD-64-598)</name>
    <name type="common">Brown rot fungus</name>
    <dbReference type="NCBI Taxonomy" id="741705"/>
    <lineage>
        <taxon>Eukaryota</taxon>
        <taxon>Fungi</taxon>
        <taxon>Dikarya</taxon>
        <taxon>Basidiomycota</taxon>
        <taxon>Agaricomycotina</taxon>
        <taxon>Agaricomycetes</taxon>
        <taxon>Agaricomycetidae</taxon>
        <taxon>Boletales</taxon>
        <taxon>Coniophorineae</taxon>
        <taxon>Coniophoraceae</taxon>
        <taxon>Coniophora</taxon>
    </lineage>
</organism>
<accession>A0A5M3MP51</accession>
<evidence type="ECO:0000313" key="2">
    <source>
        <dbReference type="EMBL" id="EIW80421.1"/>
    </source>
</evidence>
<feature type="compositionally biased region" description="Pro residues" evidence="1">
    <location>
        <begin position="419"/>
        <end position="428"/>
    </location>
</feature>
<gene>
    <name evidence="2" type="ORF">CONPUDRAFT_165947</name>
</gene>
<dbReference type="GeneID" id="19205433"/>
<feature type="region of interest" description="Disordered" evidence="1">
    <location>
        <begin position="30"/>
        <end position="136"/>
    </location>
</feature>
<reference evidence="3" key="1">
    <citation type="journal article" date="2012" name="Science">
        <title>The Paleozoic origin of enzymatic lignin decomposition reconstructed from 31 fungal genomes.</title>
        <authorList>
            <person name="Floudas D."/>
            <person name="Binder M."/>
            <person name="Riley R."/>
            <person name="Barry K."/>
            <person name="Blanchette R.A."/>
            <person name="Henrissat B."/>
            <person name="Martinez A.T."/>
            <person name="Otillar R."/>
            <person name="Spatafora J.W."/>
            <person name="Yadav J.S."/>
            <person name="Aerts A."/>
            <person name="Benoit I."/>
            <person name="Boyd A."/>
            <person name="Carlson A."/>
            <person name="Copeland A."/>
            <person name="Coutinho P.M."/>
            <person name="de Vries R.P."/>
            <person name="Ferreira P."/>
            <person name="Findley K."/>
            <person name="Foster B."/>
            <person name="Gaskell J."/>
            <person name="Glotzer D."/>
            <person name="Gorecki P."/>
            <person name="Heitman J."/>
            <person name="Hesse C."/>
            <person name="Hori C."/>
            <person name="Igarashi K."/>
            <person name="Jurgens J.A."/>
            <person name="Kallen N."/>
            <person name="Kersten P."/>
            <person name="Kohler A."/>
            <person name="Kuees U."/>
            <person name="Kumar T.K.A."/>
            <person name="Kuo A."/>
            <person name="LaButti K."/>
            <person name="Larrondo L.F."/>
            <person name="Lindquist E."/>
            <person name="Ling A."/>
            <person name="Lombard V."/>
            <person name="Lucas S."/>
            <person name="Lundell T."/>
            <person name="Martin R."/>
            <person name="McLaughlin D.J."/>
            <person name="Morgenstern I."/>
            <person name="Morin E."/>
            <person name="Murat C."/>
            <person name="Nagy L.G."/>
            <person name="Nolan M."/>
            <person name="Ohm R.A."/>
            <person name="Patyshakuliyeva A."/>
            <person name="Rokas A."/>
            <person name="Ruiz-Duenas F.J."/>
            <person name="Sabat G."/>
            <person name="Salamov A."/>
            <person name="Samejima M."/>
            <person name="Schmutz J."/>
            <person name="Slot J.C."/>
            <person name="St John F."/>
            <person name="Stenlid J."/>
            <person name="Sun H."/>
            <person name="Sun S."/>
            <person name="Syed K."/>
            <person name="Tsang A."/>
            <person name="Wiebenga A."/>
            <person name="Young D."/>
            <person name="Pisabarro A."/>
            <person name="Eastwood D.C."/>
            <person name="Martin F."/>
            <person name="Cullen D."/>
            <person name="Grigoriev I.V."/>
            <person name="Hibbett D.S."/>
        </authorList>
    </citation>
    <scope>NUCLEOTIDE SEQUENCE [LARGE SCALE GENOMIC DNA]</scope>
    <source>
        <strain evidence="3">RWD-64-598 SS2</strain>
    </source>
</reference>
<dbReference type="AlphaFoldDB" id="A0A5M3MP51"/>
<dbReference type="RefSeq" id="XP_007769375.1">
    <property type="nucleotide sequence ID" value="XM_007771185.1"/>
</dbReference>
<evidence type="ECO:0000313" key="3">
    <source>
        <dbReference type="Proteomes" id="UP000053558"/>
    </source>
</evidence>
<feature type="region of interest" description="Disordered" evidence="1">
    <location>
        <begin position="258"/>
        <end position="278"/>
    </location>
</feature>
<dbReference type="Proteomes" id="UP000053558">
    <property type="component" value="Unassembled WGS sequence"/>
</dbReference>
<comment type="caution">
    <text evidence="2">The sequence shown here is derived from an EMBL/GenBank/DDBJ whole genome shotgun (WGS) entry which is preliminary data.</text>
</comment>
<dbReference type="OrthoDB" id="2793621at2759"/>
<feature type="compositionally biased region" description="Polar residues" evidence="1">
    <location>
        <begin position="85"/>
        <end position="94"/>
    </location>
</feature>
<feature type="compositionally biased region" description="Basic and acidic residues" evidence="1">
    <location>
        <begin position="126"/>
        <end position="136"/>
    </location>
</feature>
<dbReference type="EMBL" id="JH711579">
    <property type="protein sequence ID" value="EIW80421.1"/>
    <property type="molecule type" value="Genomic_DNA"/>
</dbReference>
<sequence length="468" mass="50658">MNAVPSVLVLARDKDFRSHISLPASVYSTMDDLPNYPSRSARRVPRPPNPFVSLEDDEDVAFDTAPEYSSTVESTKAPFPDHDFMNSSSPSYSTAPLRGPSPETDRRLHIPDNQSSPEPSPDTDDEPRTPADDAQIHLQLARELRKTLGCPFDPSTGTGAFDAARLGDLDEQLLRFPKDSFSDLCWAEAVRDDDVEVQHRAEVTVPKLQPAPKRRIKRKPVASELDIEVGTTQYSNSPPSTRIGSPLVFSDLTTPRSASISLRSPGGESVGPPAKHAKSMNLPYTRPLYAESSPAMVVRSSARKSSRISKPLPDVPPLPRVSSPLSHSRLPYAHNHAAQSTATLASPWYGTGLSNPRDSVHFFPAVPRQRSSSTASRFKRKKAKPIGSPTEPVPPMPHTATGTTFASVGYGVGSGVGYTPPPPQPDPSSPTVATFKSKRSTPLRIISNAVGSLGLAARRRTKSTPSQR</sequence>
<proteinExistence type="predicted"/>
<keyword evidence="3" id="KW-1185">Reference proteome</keyword>